<proteinExistence type="predicted"/>
<evidence type="ECO:0000313" key="4">
    <source>
        <dbReference type="Proteomes" id="UP000540685"/>
    </source>
</evidence>
<feature type="chain" id="PRO_5030998546" evidence="2">
    <location>
        <begin position="29"/>
        <end position="126"/>
    </location>
</feature>
<comment type="caution">
    <text evidence="3">The sequence shown here is derived from an EMBL/GenBank/DDBJ whole genome shotgun (WGS) entry which is preliminary data.</text>
</comment>
<dbReference type="Proteomes" id="UP000540685">
    <property type="component" value="Unassembled WGS sequence"/>
</dbReference>
<feature type="region of interest" description="Disordered" evidence="1">
    <location>
        <begin position="26"/>
        <end position="126"/>
    </location>
</feature>
<sequence>MKVTRKTLVSAGVVGVVLAGGISVTAAASDGGVRGTAVERPSVEKPAEPAPASVPAHDPVPSTSTEPDPEPWSPAPEETPPGEDYIVSKEVNPDPEKVAEYWTEHRTEEAEPFPLPVIEGPLEVRE</sequence>
<feature type="compositionally biased region" description="Pro residues" evidence="1">
    <location>
        <begin position="70"/>
        <end position="79"/>
    </location>
</feature>
<keyword evidence="4" id="KW-1185">Reference proteome</keyword>
<feature type="compositionally biased region" description="Basic and acidic residues" evidence="1">
    <location>
        <begin position="91"/>
        <end position="109"/>
    </location>
</feature>
<organism evidence="3 4">
    <name type="scientific">Streptosporangium becharense</name>
    <dbReference type="NCBI Taxonomy" id="1816182"/>
    <lineage>
        <taxon>Bacteria</taxon>
        <taxon>Bacillati</taxon>
        <taxon>Actinomycetota</taxon>
        <taxon>Actinomycetes</taxon>
        <taxon>Streptosporangiales</taxon>
        <taxon>Streptosporangiaceae</taxon>
        <taxon>Streptosporangium</taxon>
    </lineage>
</organism>
<feature type="signal peptide" evidence="2">
    <location>
        <begin position="1"/>
        <end position="28"/>
    </location>
</feature>
<dbReference type="AlphaFoldDB" id="A0A7W9IBF3"/>
<accession>A0A7W9IBF3</accession>
<gene>
    <name evidence="3" type="ORF">F4562_000686</name>
</gene>
<evidence type="ECO:0000256" key="2">
    <source>
        <dbReference type="SAM" id="SignalP"/>
    </source>
</evidence>
<dbReference type="EMBL" id="JACHMP010000001">
    <property type="protein sequence ID" value="MBB5817624.1"/>
    <property type="molecule type" value="Genomic_DNA"/>
</dbReference>
<reference evidence="3 4" key="1">
    <citation type="submission" date="2020-08" db="EMBL/GenBank/DDBJ databases">
        <title>Sequencing the genomes of 1000 actinobacteria strains.</title>
        <authorList>
            <person name="Klenk H.-P."/>
        </authorList>
    </citation>
    <scope>NUCLEOTIDE SEQUENCE [LARGE SCALE GENOMIC DNA]</scope>
    <source>
        <strain evidence="3 4">DSM 46887</strain>
    </source>
</reference>
<evidence type="ECO:0000313" key="3">
    <source>
        <dbReference type="EMBL" id="MBB5817624.1"/>
    </source>
</evidence>
<keyword evidence="2" id="KW-0732">Signal</keyword>
<evidence type="ECO:0000256" key="1">
    <source>
        <dbReference type="SAM" id="MobiDB-lite"/>
    </source>
</evidence>
<protein>
    <submittedName>
        <fullName evidence="3">Uncharacterized protein</fullName>
    </submittedName>
</protein>
<dbReference type="RefSeq" id="WP_184548631.1">
    <property type="nucleotide sequence ID" value="NZ_JACHMP010000001.1"/>
</dbReference>
<name>A0A7W9IBF3_9ACTN</name>